<keyword evidence="1" id="KW-0472">Membrane</keyword>
<evidence type="ECO:0000256" key="1">
    <source>
        <dbReference type="SAM" id="Phobius"/>
    </source>
</evidence>
<organism evidence="2">
    <name type="scientific">marine sediment metagenome</name>
    <dbReference type="NCBI Taxonomy" id="412755"/>
    <lineage>
        <taxon>unclassified sequences</taxon>
        <taxon>metagenomes</taxon>
        <taxon>ecological metagenomes</taxon>
    </lineage>
</organism>
<gene>
    <name evidence="2" type="ORF">LCGC14_2218940</name>
</gene>
<feature type="transmembrane region" description="Helical" evidence="1">
    <location>
        <begin position="42"/>
        <end position="60"/>
    </location>
</feature>
<proteinExistence type="predicted"/>
<comment type="caution">
    <text evidence="2">The sequence shown here is derived from an EMBL/GenBank/DDBJ whole genome shotgun (WGS) entry which is preliminary data.</text>
</comment>
<dbReference type="EMBL" id="LAZR01029606">
    <property type="protein sequence ID" value="KKL59077.1"/>
    <property type="molecule type" value="Genomic_DNA"/>
</dbReference>
<dbReference type="AlphaFoldDB" id="A0A0F9G738"/>
<reference evidence="2" key="1">
    <citation type="journal article" date="2015" name="Nature">
        <title>Complex archaea that bridge the gap between prokaryotes and eukaryotes.</title>
        <authorList>
            <person name="Spang A."/>
            <person name="Saw J.H."/>
            <person name="Jorgensen S.L."/>
            <person name="Zaremba-Niedzwiedzka K."/>
            <person name="Martijn J."/>
            <person name="Lind A.E."/>
            <person name="van Eijk R."/>
            <person name="Schleper C."/>
            <person name="Guy L."/>
            <person name="Ettema T.J."/>
        </authorList>
    </citation>
    <scope>NUCLEOTIDE SEQUENCE</scope>
</reference>
<protein>
    <submittedName>
        <fullName evidence="2">Uncharacterized protein</fullName>
    </submittedName>
</protein>
<name>A0A0F9G738_9ZZZZ</name>
<accession>A0A0F9G738</accession>
<evidence type="ECO:0000313" key="2">
    <source>
        <dbReference type="EMBL" id="KKL59077.1"/>
    </source>
</evidence>
<keyword evidence="1" id="KW-1133">Transmembrane helix</keyword>
<keyword evidence="1" id="KW-0812">Transmembrane</keyword>
<sequence length="64" mass="7656">MYLKLVMQKKYAIEDAAQEFLRAMAGFINHTGWYVYKKKKDMIDWIFIFSILGIIFTFIVRSRG</sequence>